<dbReference type="InterPro" id="IPR042213">
    <property type="entry name" value="NBD_C_sf"/>
</dbReference>
<dbReference type="STRING" id="692370.A6F68_00789"/>
<dbReference type="Gene3D" id="3.40.980.20">
    <property type="entry name" value="Four-carbon acid sugar kinase, nucleotide binding domain"/>
    <property type="match status" value="1"/>
</dbReference>
<keyword evidence="3" id="KW-1185">Reference proteome</keyword>
<dbReference type="SUPFAM" id="SSF142764">
    <property type="entry name" value="YgbK-like"/>
    <property type="match status" value="1"/>
</dbReference>
<dbReference type="InterPro" id="IPR031475">
    <property type="entry name" value="NBD_C"/>
</dbReference>
<reference evidence="2 3" key="1">
    <citation type="submission" date="2016-07" db="EMBL/GenBank/DDBJ databases">
        <title>Complete genome sequence of Altererythrobacter dongtanensis KCTC 22672, a type strain with esterase isolated from tidal flat.</title>
        <authorList>
            <person name="Cheng H."/>
            <person name="Wu Y.-H."/>
            <person name="Zhou P."/>
            <person name="Huo Y.-Y."/>
            <person name="Wang C.-S."/>
            <person name="Xu X.-W."/>
        </authorList>
    </citation>
    <scope>NUCLEOTIDE SEQUENCE [LARGE SCALE GENOMIC DNA]</scope>
    <source>
        <strain evidence="2 3">KCTC 22672</strain>
    </source>
</reference>
<dbReference type="EMBL" id="CP016591">
    <property type="protein sequence ID" value="ANY19317.1"/>
    <property type="molecule type" value="Genomic_DNA"/>
</dbReference>
<evidence type="ECO:0000313" key="3">
    <source>
        <dbReference type="Proteomes" id="UP000092932"/>
    </source>
</evidence>
<dbReference type="PATRIC" id="fig|692370.5.peg.803"/>
<protein>
    <recommendedName>
        <fullName evidence="1">Four-carbon acid sugar kinase nucleotide binding domain-containing protein</fullName>
    </recommendedName>
</protein>
<dbReference type="Proteomes" id="UP000092932">
    <property type="component" value="Chromosome"/>
</dbReference>
<evidence type="ECO:0000259" key="1">
    <source>
        <dbReference type="Pfam" id="PF17042"/>
    </source>
</evidence>
<dbReference type="KEGG" id="ado:A6F68_00789"/>
<name>A0A1B2AAX6_9SPHN</name>
<evidence type="ECO:0000313" key="2">
    <source>
        <dbReference type="EMBL" id="ANY19317.1"/>
    </source>
</evidence>
<gene>
    <name evidence="2" type="ORF">A6F68_00789</name>
</gene>
<dbReference type="Pfam" id="PF17042">
    <property type="entry name" value="NBD_C"/>
    <property type="match status" value="1"/>
</dbReference>
<dbReference type="AlphaFoldDB" id="A0A1B2AAX6"/>
<sequence>MICALGVGALSIGPEIAPGVPWTLGTDDPARPLWLALKSGNFGGRDFFMDAIAALEGLPA</sequence>
<organism evidence="2 3">
    <name type="scientific">Tsuneonella dongtanensis</name>
    <dbReference type="NCBI Taxonomy" id="692370"/>
    <lineage>
        <taxon>Bacteria</taxon>
        <taxon>Pseudomonadati</taxon>
        <taxon>Pseudomonadota</taxon>
        <taxon>Alphaproteobacteria</taxon>
        <taxon>Sphingomonadales</taxon>
        <taxon>Erythrobacteraceae</taxon>
        <taxon>Tsuneonella</taxon>
    </lineage>
</organism>
<feature type="domain" description="Four-carbon acid sugar kinase nucleotide binding" evidence="1">
    <location>
        <begin position="4"/>
        <end position="48"/>
    </location>
</feature>
<accession>A0A1B2AAX6</accession>
<proteinExistence type="predicted"/>